<evidence type="ECO:0000256" key="1">
    <source>
        <dbReference type="SAM" id="MobiDB-lite"/>
    </source>
</evidence>
<organism evidence="2 3">
    <name type="scientific">Ceratitis capitata</name>
    <name type="common">Mediterranean fruit fly</name>
    <name type="synonym">Tephritis capitata</name>
    <dbReference type="NCBI Taxonomy" id="7213"/>
    <lineage>
        <taxon>Eukaryota</taxon>
        <taxon>Metazoa</taxon>
        <taxon>Ecdysozoa</taxon>
        <taxon>Arthropoda</taxon>
        <taxon>Hexapoda</taxon>
        <taxon>Insecta</taxon>
        <taxon>Pterygota</taxon>
        <taxon>Neoptera</taxon>
        <taxon>Endopterygota</taxon>
        <taxon>Diptera</taxon>
        <taxon>Brachycera</taxon>
        <taxon>Muscomorpha</taxon>
        <taxon>Tephritoidea</taxon>
        <taxon>Tephritidae</taxon>
        <taxon>Ceratitis</taxon>
        <taxon>Ceratitis</taxon>
    </lineage>
</organism>
<dbReference type="EMBL" id="CAJHJT010000001">
    <property type="protein sequence ID" value="CAD6993648.1"/>
    <property type="molecule type" value="Genomic_DNA"/>
</dbReference>
<reference evidence="2" key="1">
    <citation type="submission" date="2020-11" db="EMBL/GenBank/DDBJ databases">
        <authorList>
            <person name="Whitehead M."/>
        </authorList>
    </citation>
    <scope>NUCLEOTIDE SEQUENCE</scope>
    <source>
        <strain evidence="2">EGII</strain>
    </source>
</reference>
<feature type="region of interest" description="Disordered" evidence="1">
    <location>
        <begin position="9"/>
        <end position="32"/>
    </location>
</feature>
<dbReference type="AlphaFoldDB" id="A0A811U5L3"/>
<accession>A0A811U5L3</accession>
<dbReference type="Proteomes" id="UP000606786">
    <property type="component" value="Unassembled WGS sequence"/>
</dbReference>
<proteinExistence type="predicted"/>
<gene>
    <name evidence="2" type="ORF">CCAP1982_LOCUS2457</name>
</gene>
<keyword evidence="3" id="KW-1185">Reference proteome</keyword>
<name>A0A811U5L3_CERCA</name>
<evidence type="ECO:0000313" key="2">
    <source>
        <dbReference type="EMBL" id="CAD6993648.1"/>
    </source>
</evidence>
<feature type="non-terminal residue" evidence="2">
    <location>
        <position position="108"/>
    </location>
</feature>
<protein>
    <submittedName>
        <fullName evidence="2">(Mediterranean fruit fly) hypothetical protein</fullName>
    </submittedName>
</protein>
<evidence type="ECO:0000313" key="3">
    <source>
        <dbReference type="Proteomes" id="UP000606786"/>
    </source>
</evidence>
<feature type="non-terminal residue" evidence="2">
    <location>
        <position position="1"/>
    </location>
</feature>
<comment type="caution">
    <text evidence="2">The sequence shown here is derived from an EMBL/GenBank/DDBJ whole genome shotgun (WGS) entry which is preliminary data.</text>
</comment>
<sequence length="108" mass="11904">GPLIFKSQRGDNCVDNVANDNDDSNSKKPVALGGRTHPYTVTAQANAYMHRYVLYIPQRCLARNSPYSTPIQAKKNSYGKHKRRRRSNCLGLLFACVFAAVDGNCVGA</sequence>